<dbReference type="AlphaFoldDB" id="A0A804MKH9"/>
<dbReference type="EnsemblPlants" id="Zm00001eb093360_T001">
    <property type="protein sequence ID" value="Zm00001eb093360_P001"/>
    <property type="gene ID" value="Zm00001eb093360"/>
</dbReference>
<accession>A0A804MKH9</accession>
<evidence type="ECO:0000313" key="2">
    <source>
        <dbReference type="Proteomes" id="UP000007305"/>
    </source>
</evidence>
<evidence type="ECO:0000313" key="1">
    <source>
        <dbReference type="EnsemblPlants" id="Zm00001eb093360_P001"/>
    </source>
</evidence>
<protein>
    <submittedName>
        <fullName evidence="1">Uncharacterized protein</fullName>
    </submittedName>
</protein>
<dbReference type="Proteomes" id="UP000007305">
    <property type="component" value="Chromosome 2"/>
</dbReference>
<keyword evidence="2" id="KW-1185">Reference proteome</keyword>
<name>A0A804MKH9_MAIZE</name>
<dbReference type="InParanoid" id="A0A804MKH9"/>
<reference evidence="1" key="2">
    <citation type="submission" date="2019-07" db="EMBL/GenBank/DDBJ databases">
        <authorList>
            <person name="Seetharam A."/>
            <person name="Woodhouse M."/>
            <person name="Cannon E."/>
        </authorList>
    </citation>
    <scope>NUCLEOTIDE SEQUENCE [LARGE SCALE GENOMIC DNA]</scope>
    <source>
        <strain evidence="1">cv. B73</strain>
    </source>
</reference>
<dbReference type="Gramene" id="Zm00001eb093360_T001">
    <property type="protein sequence ID" value="Zm00001eb093360_P001"/>
    <property type="gene ID" value="Zm00001eb093360"/>
</dbReference>
<reference evidence="1" key="3">
    <citation type="submission" date="2021-05" db="UniProtKB">
        <authorList>
            <consortium name="EnsemblPlants"/>
        </authorList>
    </citation>
    <scope>IDENTIFICATION</scope>
    <source>
        <strain evidence="1">cv. B73</strain>
    </source>
</reference>
<organism evidence="1 2">
    <name type="scientific">Zea mays</name>
    <name type="common">Maize</name>
    <dbReference type="NCBI Taxonomy" id="4577"/>
    <lineage>
        <taxon>Eukaryota</taxon>
        <taxon>Viridiplantae</taxon>
        <taxon>Streptophyta</taxon>
        <taxon>Embryophyta</taxon>
        <taxon>Tracheophyta</taxon>
        <taxon>Spermatophyta</taxon>
        <taxon>Magnoliopsida</taxon>
        <taxon>Liliopsida</taxon>
        <taxon>Poales</taxon>
        <taxon>Poaceae</taxon>
        <taxon>PACMAD clade</taxon>
        <taxon>Panicoideae</taxon>
        <taxon>Andropogonodae</taxon>
        <taxon>Andropogoneae</taxon>
        <taxon>Tripsacinae</taxon>
        <taxon>Zea</taxon>
    </lineage>
</organism>
<reference evidence="2" key="1">
    <citation type="submission" date="2015-12" db="EMBL/GenBank/DDBJ databases">
        <title>Update maize B73 reference genome by single molecule sequencing technologies.</title>
        <authorList>
            <consortium name="Maize Genome Sequencing Project"/>
            <person name="Ware D."/>
        </authorList>
    </citation>
    <scope>NUCLEOTIDE SEQUENCE [LARGE SCALE GENOMIC DNA]</scope>
    <source>
        <strain evidence="2">cv. B73</strain>
    </source>
</reference>
<proteinExistence type="predicted"/>
<sequence length="190" mass="20318">MARASCPTPSRSRPAEVSFLAARPARSPSSQFRALLGRISMARVQLLAPCSLSISPAVSPVPSPNSLPSALCARLAPTRSGHGARLHVSSLLMPRCSQPSALCHGRVPSSDLAWPSPQRRGFIPKSGVQLCSRASPSACLLFRARRDLPKLPWRAQPWPPSTPTPSQFSSACFPARIQGRAHESLLTSVL</sequence>